<dbReference type="AlphaFoldDB" id="A0A9P5SU93"/>
<protein>
    <submittedName>
        <fullName evidence="1">Uncharacterized protein</fullName>
    </submittedName>
</protein>
<proteinExistence type="predicted"/>
<gene>
    <name evidence="1" type="ORF">BG006_011004</name>
</gene>
<keyword evidence="2" id="KW-1185">Reference proteome</keyword>
<dbReference type="Pfam" id="PF20180">
    <property type="entry name" value="UQCC2_CBP6"/>
    <property type="match status" value="1"/>
</dbReference>
<reference evidence="1" key="1">
    <citation type="journal article" date="2020" name="Fungal Divers.">
        <title>Resolving the Mortierellaceae phylogeny through synthesis of multi-gene phylogenetics and phylogenomics.</title>
        <authorList>
            <person name="Vandepol N."/>
            <person name="Liber J."/>
            <person name="Desiro A."/>
            <person name="Na H."/>
            <person name="Kennedy M."/>
            <person name="Barry K."/>
            <person name="Grigoriev I.V."/>
            <person name="Miller A.N."/>
            <person name="O'Donnell K."/>
            <person name="Stajich J.E."/>
            <person name="Bonito G."/>
        </authorList>
    </citation>
    <scope>NUCLEOTIDE SEQUENCE</scope>
    <source>
        <strain evidence="1">NVP1</strain>
    </source>
</reference>
<evidence type="ECO:0000313" key="1">
    <source>
        <dbReference type="EMBL" id="KAF9335658.1"/>
    </source>
</evidence>
<dbReference type="InterPro" id="IPR037653">
    <property type="entry name" value="Cbp6"/>
</dbReference>
<dbReference type="PANTHER" id="PTHR28250:SF1">
    <property type="entry name" value="CYTOCHROME B PRE-MRNA-PROCESSING PROTEIN 6"/>
    <property type="match status" value="1"/>
</dbReference>
<dbReference type="GO" id="GO:0034551">
    <property type="term" value="P:mitochondrial respiratory chain complex III assembly"/>
    <property type="evidence" value="ECO:0007669"/>
    <property type="project" value="TreeGrafter"/>
</dbReference>
<name>A0A9P5SU93_9FUNG</name>
<accession>A0A9P5SU93</accession>
<dbReference type="EMBL" id="JAAAUY010000091">
    <property type="protein sequence ID" value="KAF9335658.1"/>
    <property type="molecule type" value="Genomic_DNA"/>
</dbReference>
<dbReference type="GO" id="GO:0043022">
    <property type="term" value="F:ribosome binding"/>
    <property type="evidence" value="ECO:0007669"/>
    <property type="project" value="InterPro"/>
</dbReference>
<sequence length="139" mass="15879">MSSSQLTAESTRTIVHLYRAYLRVIAKWPADPIRPTRNMKTALRSQVTESFRSLNNQADSSVAQRIADAQVQLQALQKITRNEFKQKYPLSPKLLTPASNPNYYSKLVDMLEKETAKKNFEAIGKKGPSFFQKLFRTAK</sequence>
<evidence type="ECO:0000313" key="2">
    <source>
        <dbReference type="Proteomes" id="UP000696485"/>
    </source>
</evidence>
<dbReference type="Proteomes" id="UP000696485">
    <property type="component" value="Unassembled WGS sequence"/>
</dbReference>
<dbReference type="PANTHER" id="PTHR28250">
    <property type="entry name" value="CYTOCHROME B PRE-MRNA-PROCESSING PROTEIN 6"/>
    <property type="match status" value="1"/>
</dbReference>
<organism evidence="1 2">
    <name type="scientific">Podila minutissima</name>
    <dbReference type="NCBI Taxonomy" id="64525"/>
    <lineage>
        <taxon>Eukaryota</taxon>
        <taxon>Fungi</taxon>
        <taxon>Fungi incertae sedis</taxon>
        <taxon>Mucoromycota</taxon>
        <taxon>Mortierellomycotina</taxon>
        <taxon>Mortierellomycetes</taxon>
        <taxon>Mortierellales</taxon>
        <taxon>Mortierellaceae</taxon>
        <taxon>Podila</taxon>
    </lineage>
</organism>
<dbReference type="GO" id="GO:0061671">
    <property type="term" value="C:Cbp3p-Cbp6 complex"/>
    <property type="evidence" value="ECO:0007669"/>
    <property type="project" value="InterPro"/>
</dbReference>
<comment type="caution">
    <text evidence="1">The sequence shown here is derived from an EMBL/GenBank/DDBJ whole genome shotgun (WGS) entry which is preliminary data.</text>
</comment>